<feature type="region of interest" description="Disordered" evidence="1">
    <location>
        <begin position="27"/>
        <end position="51"/>
    </location>
</feature>
<dbReference type="Proteomes" id="UP000712570">
    <property type="component" value="Unassembled WGS sequence"/>
</dbReference>
<comment type="caution">
    <text evidence="3">The sequence shown here is derived from an EMBL/GenBank/DDBJ whole genome shotgun (WGS) entry which is preliminary data.</text>
</comment>
<reference evidence="3 4" key="1">
    <citation type="submission" date="2020-03" db="EMBL/GenBank/DDBJ databases">
        <title>Draft genome sequence of environmentally isolated violet-colored cultures.</title>
        <authorList>
            <person name="Wilson H.S."/>
        </authorList>
    </citation>
    <scope>NUCLEOTIDE SEQUENCE [LARGE SCALE GENOMIC DNA]</scope>
    <source>
        <strain evidence="3 4">HSC-16F04</strain>
    </source>
</reference>
<evidence type="ECO:0000256" key="1">
    <source>
        <dbReference type="SAM" id="MobiDB-lite"/>
    </source>
</evidence>
<dbReference type="RefSeq" id="WP_166821973.1">
    <property type="nucleotide sequence ID" value="NZ_JAAOLX010000001.1"/>
</dbReference>
<keyword evidence="2" id="KW-0732">Signal</keyword>
<name>A0ABX0KVR0_9NEIS</name>
<evidence type="ECO:0008006" key="5">
    <source>
        <dbReference type="Google" id="ProtNLM"/>
    </source>
</evidence>
<evidence type="ECO:0000256" key="2">
    <source>
        <dbReference type="SAM" id="SignalP"/>
    </source>
</evidence>
<organism evidence="3 4">
    <name type="scientific">Iodobacter violaceini</name>
    <dbReference type="NCBI Taxonomy" id="3044271"/>
    <lineage>
        <taxon>Bacteria</taxon>
        <taxon>Pseudomonadati</taxon>
        <taxon>Pseudomonadota</taxon>
        <taxon>Betaproteobacteria</taxon>
        <taxon>Neisseriales</taxon>
        <taxon>Chitinibacteraceae</taxon>
        <taxon>Iodobacter</taxon>
    </lineage>
</organism>
<evidence type="ECO:0000313" key="3">
    <source>
        <dbReference type="EMBL" id="NHQ85141.1"/>
    </source>
</evidence>
<dbReference type="PROSITE" id="PS51257">
    <property type="entry name" value="PROKAR_LIPOPROTEIN"/>
    <property type="match status" value="1"/>
</dbReference>
<keyword evidence="4" id="KW-1185">Reference proteome</keyword>
<feature type="chain" id="PRO_5046089285" description="Lipoprotein" evidence="2">
    <location>
        <begin position="21"/>
        <end position="384"/>
    </location>
</feature>
<sequence length="384" mass="42166">MKMKECFFLFFLGSVLSACGGGGSETAATTSSVPAPLTPSGSTSPLPIPQPPSTPQFPIPVADLNFVKAEDVFGASGAYSILTPDQGGMGRRPGNYKQYQNVNGVMNVGFFEYDGNFFRTSTSNIRENLYFPIDGINTIYGSFLLNSGWVSTANSTESIKTGELQNYAIDSEDIYLIHYGEKNIAGKSLLDFYDSSMDKNDIKSTLPASVAWTDKMLNGGFPEGARAYYRVNTALKDVYQVRGYYLANFSSVDKFIEHFQEGKGFYTDHENMKYALTFDMKNKKVMHYEFLNSNGASIPSLIGQSPYEVRKVSGIDVVVIDAEKKFINSNAGIPIFSVLQGGIYTGNLRPAQTSWLENRPVFFNKIAINHLISASGKPSSALIQ</sequence>
<feature type="compositionally biased region" description="Low complexity" evidence="1">
    <location>
        <begin position="27"/>
        <end position="45"/>
    </location>
</feature>
<accession>A0ABX0KVR0</accession>
<gene>
    <name evidence="3" type="ORF">HA050_03315</name>
</gene>
<protein>
    <recommendedName>
        <fullName evidence="5">Lipoprotein</fullName>
    </recommendedName>
</protein>
<feature type="signal peptide" evidence="2">
    <location>
        <begin position="1"/>
        <end position="20"/>
    </location>
</feature>
<dbReference type="EMBL" id="JAAOLX010000001">
    <property type="protein sequence ID" value="NHQ85141.1"/>
    <property type="molecule type" value="Genomic_DNA"/>
</dbReference>
<proteinExistence type="predicted"/>
<evidence type="ECO:0000313" key="4">
    <source>
        <dbReference type="Proteomes" id="UP000712570"/>
    </source>
</evidence>